<dbReference type="Pfam" id="PF02597">
    <property type="entry name" value="ThiS"/>
    <property type="match status" value="1"/>
</dbReference>
<accession>A0A316MB99</accession>
<dbReference type="PANTHER" id="PTHR34472">
    <property type="entry name" value="SULFUR CARRIER PROTEIN THIS"/>
    <property type="match status" value="1"/>
</dbReference>
<gene>
    <name evidence="1" type="primary">thiS</name>
    <name evidence="1" type="ORF">DBY38_00245</name>
</gene>
<dbReference type="Proteomes" id="UP000246114">
    <property type="component" value="Unassembled WGS sequence"/>
</dbReference>
<organism evidence="1 2">
    <name type="scientific">Clostridium cadaveris</name>
    <dbReference type="NCBI Taxonomy" id="1529"/>
    <lineage>
        <taxon>Bacteria</taxon>
        <taxon>Bacillati</taxon>
        <taxon>Bacillota</taxon>
        <taxon>Clostridia</taxon>
        <taxon>Eubacteriales</taxon>
        <taxon>Clostridiaceae</taxon>
        <taxon>Clostridium</taxon>
    </lineage>
</organism>
<dbReference type="SUPFAM" id="SSF54285">
    <property type="entry name" value="MoaD/ThiS"/>
    <property type="match status" value="1"/>
</dbReference>
<dbReference type="InterPro" id="IPR010035">
    <property type="entry name" value="Thi_S"/>
</dbReference>
<proteinExistence type="predicted"/>
<dbReference type="InterPro" id="IPR016155">
    <property type="entry name" value="Mopterin_synth/thiamin_S_b"/>
</dbReference>
<dbReference type="AlphaFoldDB" id="A0A316MB99"/>
<sequence length="65" mass="7082">MIKVNGGEVELEGIYTISKYLELNGYKKLLVAVECNGEIVSKDNYDSKIIKDGDVLEIVTFVGGG</sequence>
<comment type="caution">
    <text evidence="1">The sequence shown here is derived from an EMBL/GenBank/DDBJ whole genome shotgun (WGS) entry which is preliminary data.</text>
</comment>
<dbReference type="Gene3D" id="3.10.20.30">
    <property type="match status" value="1"/>
</dbReference>
<name>A0A316MB99_9CLOT</name>
<dbReference type="PANTHER" id="PTHR34472:SF1">
    <property type="entry name" value="SULFUR CARRIER PROTEIN THIS"/>
    <property type="match status" value="1"/>
</dbReference>
<evidence type="ECO:0000313" key="1">
    <source>
        <dbReference type="EMBL" id="PWL55757.1"/>
    </source>
</evidence>
<reference evidence="1 2" key="1">
    <citation type="submission" date="2018-03" db="EMBL/GenBank/DDBJ databases">
        <title>The uncultured portion of the human microbiome is neutrally assembled.</title>
        <authorList>
            <person name="Jeraldo P."/>
            <person name="Boardman L."/>
            <person name="White B.A."/>
            <person name="Nelson H."/>
            <person name="Goldenfeld N."/>
            <person name="Chia N."/>
        </authorList>
    </citation>
    <scope>NUCLEOTIDE SEQUENCE [LARGE SCALE GENOMIC DNA]</scope>
    <source>
        <strain evidence="1">CIM:MAG 903</strain>
    </source>
</reference>
<dbReference type="EMBL" id="QAMZ01000003">
    <property type="protein sequence ID" value="PWL55757.1"/>
    <property type="molecule type" value="Genomic_DNA"/>
</dbReference>
<dbReference type="InterPro" id="IPR012675">
    <property type="entry name" value="Beta-grasp_dom_sf"/>
</dbReference>
<dbReference type="CDD" id="cd00565">
    <property type="entry name" value="Ubl_ThiS"/>
    <property type="match status" value="1"/>
</dbReference>
<evidence type="ECO:0000313" key="2">
    <source>
        <dbReference type="Proteomes" id="UP000246114"/>
    </source>
</evidence>
<protein>
    <submittedName>
        <fullName evidence="1">Thiamine biosynthesis protein ThiS</fullName>
    </submittedName>
</protein>
<dbReference type="NCBIfam" id="TIGR01683">
    <property type="entry name" value="thiS"/>
    <property type="match status" value="1"/>
</dbReference>
<dbReference type="InterPro" id="IPR003749">
    <property type="entry name" value="ThiS/MoaD-like"/>
</dbReference>